<proteinExistence type="predicted"/>
<dbReference type="EMBL" id="JAGSPM010000005">
    <property type="protein sequence ID" value="MBR7746932.1"/>
    <property type="molecule type" value="Genomic_DNA"/>
</dbReference>
<feature type="signal peptide" evidence="1">
    <location>
        <begin position="1"/>
        <end position="41"/>
    </location>
</feature>
<sequence>MKAHSGQFLIRRPNHFARASLFALMAITSASALLLSATVSAQVISENLPPNTAPSVQEDKKEVNAEKLVEDEANEQAYPSIKFSGFGTIAVSYNSSRQFDYVRDLLQSNGVGKRKQIDFGLDSLAGLQVTGRWSDQLETTVQAVLHRGEKDLQTDLTWGFIKYRPQDDIDLRFGRLGFDVYPLADSRNVAYSYIWIRPPVEYFGELIVSYIDGADAVFQYAHENNQVKFKVYAGNARERMLAAAPDIFFSIDGSHIWGTHVEYQSPSWLARIGYSELKFNSEFPSLQGLLSTLQSPALAQFGPAANALANHLSFKDKKIQYLSAGIVYDEGPMQAQFMLGRLKSQTLGFNSNVAAFATIAYRIQSWTPYFSIAKVRPLHSEPPVTGLAVGTNPLIGQLETRVQNYLRSTRNEQQSISLGWKYSVSQQSDVRLQIDKIHNRSPFIVRNTSADWNGKATIIGVSYNFIF</sequence>
<dbReference type="SUPFAM" id="SSF56935">
    <property type="entry name" value="Porins"/>
    <property type="match status" value="1"/>
</dbReference>
<feature type="chain" id="PRO_5037714604" description="Porin" evidence="1">
    <location>
        <begin position="42"/>
        <end position="467"/>
    </location>
</feature>
<evidence type="ECO:0000313" key="3">
    <source>
        <dbReference type="Proteomes" id="UP000680158"/>
    </source>
</evidence>
<gene>
    <name evidence="2" type="ORF">KDM92_10090</name>
</gene>
<evidence type="ECO:0000256" key="1">
    <source>
        <dbReference type="SAM" id="SignalP"/>
    </source>
</evidence>
<accession>A0A941I311</accession>
<dbReference type="RefSeq" id="WP_212684223.1">
    <property type="nucleotide sequence ID" value="NZ_JAGSPM010000005.1"/>
</dbReference>
<keyword evidence="3" id="KW-1185">Reference proteome</keyword>
<protein>
    <recommendedName>
        <fullName evidence="4">Porin</fullName>
    </recommendedName>
</protein>
<dbReference type="Proteomes" id="UP000680158">
    <property type="component" value="Unassembled WGS sequence"/>
</dbReference>
<evidence type="ECO:0000313" key="2">
    <source>
        <dbReference type="EMBL" id="MBR7746932.1"/>
    </source>
</evidence>
<dbReference type="Gene3D" id="2.40.160.10">
    <property type="entry name" value="Porin"/>
    <property type="match status" value="1"/>
</dbReference>
<dbReference type="AlphaFoldDB" id="A0A941I311"/>
<organism evidence="2 3">
    <name type="scientific">Undibacterium baiyunense</name>
    <dbReference type="NCBI Taxonomy" id="2828731"/>
    <lineage>
        <taxon>Bacteria</taxon>
        <taxon>Pseudomonadati</taxon>
        <taxon>Pseudomonadota</taxon>
        <taxon>Betaproteobacteria</taxon>
        <taxon>Burkholderiales</taxon>
        <taxon>Oxalobacteraceae</taxon>
        <taxon>Undibacterium</taxon>
    </lineage>
</organism>
<evidence type="ECO:0008006" key="4">
    <source>
        <dbReference type="Google" id="ProtNLM"/>
    </source>
</evidence>
<dbReference type="InterPro" id="IPR023614">
    <property type="entry name" value="Porin_dom_sf"/>
</dbReference>
<reference evidence="2 3" key="1">
    <citation type="submission" date="2021-04" db="EMBL/GenBank/DDBJ databases">
        <title>novel species isolated from subtropical streams in China.</title>
        <authorList>
            <person name="Lu H."/>
        </authorList>
    </citation>
    <scope>NUCLEOTIDE SEQUENCE [LARGE SCALE GENOMIC DNA]</scope>
    <source>
        <strain evidence="2 3">BYS107W</strain>
    </source>
</reference>
<comment type="caution">
    <text evidence="2">The sequence shown here is derived from an EMBL/GenBank/DDBJ whole genome shotgun (WGS) entry which is preliminary data.</text>
</comment>
<name>A0A941I311_9BURK</name>
<keyword evidence="1" id="KW-0732">Signal</keyword>